<organism evidence="4 5">
    <name type="scientific">Streptomyces lycii</name>
    <dbReference type="NCBI Taxonomy" id="2654337"/>
    <lineage>
        <taxon>Bacteria</taxon>
        <taxon>Bacillati</taxon>
        <taxon>Actinomycetota</taxon>
        <taxon>Actinomycetes</taxon>
        <taxon>Kitasatosporales</taxon>
        <taxon>Streptomycetaceae</taxon>
        <taxon>Streptomyces</taxon>
    </lineage>
</organism>
<dbReference type="InterPro" id="IPR035965">
    <property type="entry name" value="PAS-like_dom_sf"/>
</dbReference>
<comment type="caution">
    <text evidence="4">The sequence shown here is derived from an EMBL/GenBank/DDBJ whole genome shotgun (WGS) entry which is preliminary data.</text>
</comment>
<dbReference type="InterPro" id="IPR036890">
    <property type="entry name" value="HATPase_C_sf"/>
</dbReference>
<dbReference type="Proteomes" id="UP000621266">
    <property type="component" value="Unassembled WGS sequence"/>
</dbReference>
<dbReference type="Gene3D" id="3.30.450.40">
    <property type="match status" value="1"/>
</dbReference>
<dbReference type="PROSITE" id="PS50112">
    <property type="entry name" value="PAS"/>
    <property type="match status" value="1"/>
</dbReference>
<evidence type="ECO:0000256" key="1">
    <source>
        <dbReference type="ARBA" id="ARBA00022801"/>
    </source>
</evidence>
<dbReference type="SMART" id="SM00091">
    <property type="entry name" value="PAS"/>
    <property type="match status" value="1"/>
</dbReference>
<dbReference type="CDD" id="cd16936">
    <property type="entry name" value="HATPase_RsbW-like"/>
    <property type="match status" value="1"/>
</dbReference>
<dbReference type="InterPro" id="IPR029016">
    <property type="entry name" value="GAF-like_dom_sf"/>
</dbReference>
<dbReference type="SMART" id="SM00065">
    <property type="entry name" value="GAF"/>
    <property type="match status" value="1"/>
</dbReference>
<dbReference type="InterPro" id="IPR001932">
    <property type="entry name" value="PPM-type_phosphatase-like_dom"/>
</dbReference>
<evidence type="ECO:0000256" key="2">
    <source>
        <dbReference type="SAM" id="MobiDB-lite"/>
    </source>
</evidence>
<reference evidence="4 5" key="1">
    <citation type="submission" date="2019-10" db="EMBL/GenBank/DDBJ databases">
        <title>Streptomyces tenebrisbrunneis sp.nov., an endogenous actinomycete isolated from of Lycium ruthenicum.</title>
        <authorList>
            <person name="Ma L."/>
        </authorList>
    </citation>
    <scope>NUCLEOTIDE SEQUENCE [LARGE SCALE GENOMIC DNA]</scope>
    <source>
        <strain evidence="4 5">TRM 66187</strain>
    </source>
</reference>
<protein>
    <submittedName>
        <fullName evidence="4">SpoIIE family protein phosphatase</fullName>
    </submittedName>
</protein>
<dbReference type="Pfam" id="PF00989">
    <property type="entry name" value="PAS"/>
    <property type="match status" value="1"/>
</dbReference>
<feature type="region of interest" description="Disordered" evidence="2">
    <location>
        <begin position="416"/>
        <end position="460"/>
    </location>
</feature>
<dbReference type="Pfam" id="PF13581">
    <property type="entry name" value="HATPase_c_2"/>
    <property type="match status" value="1"/>
</dbReference>
<dbReference type="InterPro" id="IPR036457">
    <property type="entry name" value="PPM-type-like_dom_sf"/>
</dbReference>
<dbReference type="PANTHER" id="PTHR43156">
    <property type="entry name" value="STAGE II SPORULATION PROTEIN E-RELATED"/>
    <property type="match status" value="1"/>
</dbReference>
<name>A0ABQ7FQJ9_9ACTN</name>
<dbReference type="SUPFAM" id="SSF55781">
    <property type="entry name" value="GAF domain-like"/>
    <property type="match status" value="1"/>
</dbReference>
<dbReference type="SMART" id="SM00331">
    <property type="entry name" value="PP2C_SIG"/>
    <property type="match status" value="1"/>
</dbReference>
<dbReference type="Gene3D" id="3.30.450.20">
    <property type="entry name" value="PAS domain"/>
    <property type="match status" value="1"/>
</dbReference>
<dbReference type="InterPro" id="IPR003594">
    <property type="entry name" value="HATPase_dom"/>
</dbReference>
<dbReference type="SUPFAM" id="SSF55874">
    <property type="entry name" value="ATPase domain of HSP90 chaperone/DNA topoisomerase II/histidine kinase"/>
    <property type="match status" value="1"/>
</dbReference>
<accession>A0ABQ7FQJ9</accession>
<dbReference type="Pfam" id="PF01590">
    <property type="entry name" value="GAF"/>
    <property type="match status" value="1"/>
</dbReference>
<dbReference type="SUPFAM" id="SSF55785">
    <property type="entry name" value="PYP-like sensor domain (PAS domain)"/>
    <property type="match status" value="1"/>
</dbReference>
<dbReference type="NCBIfam" id="TIGR00229">
    <property type="entry name" value="sensory_box"/>
    <property type="match status" value="1"/>
</dbReference>
<dbReference type="InterPro" id="IPR013767">
    <property type="entry name" value="PAS_fold"/>
</dbReference>
<dbReference type="Gene3D" id="3.60.40.10">
    <property type="entry name" value="PPM-type phosphatase domain"/>
    <property type="match status" value="1"/>
</dbReference>
<gene>
    <name evidence="4" type="ORF">GCU69_02540</name>
</gene>
<sequence>MDNLDPAAAPSRLFARRPESAASARRFVRESLDGAAPDVVHTAQLLVSELVTNAVLHARTDVEVSVRASGGKVSVRVSDHRPGLRLVRRECPPYSGTGQGLCVVERLASRHGVENGEDRKTVWFELWPEGPEPPPSGGWESPVPPCDPGETVTLVDVPAALYSTAQQHRHVLLRELALATTSGDRFGVRPEEVAVAHDMNGVISACVTDPLEKQPPDAGVRSLVLSVPADAMPAVLTLRRVLGLAEEAARNEKLLTLPAFPRGRAFHQWLFEQISGQLAGAPPTAWTLVPHEPGAGPLELVPWDVGQVRASRVPTVAADEENRIIAVNGPAADMLGWSADELVGRQLTTLIPEHLRQRHIAAFTSLLLTGQPHIVGRSVPLPALHRDGGVVPVRLFIQIQEAADGRTVFVAQLTPRAATPVHPPRVPGGSRQPAPPEADHSRPPTAPAPSPEPAGAASGTEAGMSTLERLALLAATGSALGDTMDLNEGLRRVGRLLTRQLGDWCVVDLFNEQAQVDRVCVVHRHPGRVLPETYEGRLPPVSKTSRGPLARVLRGAGPLLLTEAPGREEAESPLDAHYRELFERLGGRSAVVTPLRAHREIFGALTVARSRDRPFSDEELSLVDDLVRSLSLGVDNARLYQETRTIAERLQLSMLPAPPDIGHLRLAARYAASSTTAQVGGDWYDCFVVPDGNTALVIGDVSGHNLDAAISMSQLRSMLRGIAIDRQEPPETILRRLDTANLSLCQEATATCLYGLVKGPPEGPWTLEHSSAGHLPPLLTTWQGTTRYLTEGSGLLLGVAPDTPRPTATNLLPAHSTVLLYTDGLIERRDEPLDASMERLRRHTADLAHEPLDVFCDELLIRLGADNTDDIAVLALRPTGPPDRSRPPAAERR</sequence>
<dbReference type="Pfam" id="PF07228">
    <property type="entry name" value="SpoIIE"/>
    <property type="match status" value="1"/>
</dbReference>
<proteinExistence type="predicted"/>
<evidence type="ECO:0000313" key="5">
    <source>
        <dbReference type="Proteomes" id="UP000621266"/>
    </source>
</evidence>
<dbReference type="InterPro" id="IPR003018">
    <property type="entry name" value="GAF"/>
</dbReference>
<feature type="domain" description="PAS" evidence="3">
    <location>
        <begin position="314"/>
        <end position="353"/>
    </location>
</feature>
<dbReference type="PANTHER" id="PTHR43156:SF2">
    <property type="entry name" value="STAGE II SPORULATION PROTEIN E"/>
    <property type="match status" value="1"/>
</dbReference>
<dbReference type="RefSeq" id="WP_156205001.1">
    <property type="nucleotide sequence ID" value="NZ_WHPN01000048.1"/>
</dbReference>
<dbReference type="Gene3D" id="3.30.565.10">
    <property type="entry name" value="Histidine kinase-like ATPase, C-terminal domain"/>
    <property type="match status" value="1"/>
</dbReference>
<evidence type="ECO:0000313" key="4">
    <source>
        <dbReference type="EMBL" id="KAF4410675.1"/>
    </source>
</evidence>
<dbReference type="EMBL" id="WHPN01000048">
    <property type="protein sequence ID" value="KAF4410675.1"/>
    <property type="molecule type" value="Genomic_DNA"/>
</dbReference>
<keyword evidence="5" id="KW-1185">Reference proteome</keyword>
<dbReference type="InterPro" id="IPR052016">
    <property type="entry name" value="Bact_Sigma-Reg"/>
</dbReference>
<evidence type="ECO:0000259" key="3">
    <source>
        <dbReference type="PROSITE" id="PS50112"/>
    </source>
</evidence>
<dbReference type="InterPro" id="IPR000014">
    <property type="entry name" value="PAS"/>
</dbReference>
<dbReference type="SMART" id="SM00387">
    <property type="entry name" value="HATPase_c"/>
    <property type="match status" value="1"/>
</dbReference>
<keyword evidence="1" id="KW-0378">Hydrolase</keyword>
<dbReference type="CDD" id="cd00130">
    <property type="entry name" value="PAS"/>
    <property type="match status" value="1"/>
</dbReference>